<dbReference type="RefSeq" id="WP_120172411.1">
    <property type="nucleotide sequence ID" value="NZ_AP018400.1"/>
</dbReference>
<evidence type="ECO:0000256" key="1">
    <source>
        <dbReference type="SAM" id="Phobius"/>
    </source>
</evidence>
<feature type="transmembrane region" description="Helical" evidence="1">
    <location>
        <begin position="131"/>
        <end position="154"/>
    </location>
</feature>
<proteinExistence type="predicted"/>
<dbReference type="AlphaFoldDB" id="A0A2Z5TZ56"/>
<accession>A0A2Z5TZ56</accession>
<keyword evidence="1" id="KW-1133">Transmembrane helix</keyword>
<sequence>MKKTVHLYIVVILSSIASLLRIFNVFFSKYDETVMRQLFQNLEGIDEAMFTFMRESISFQTNLINKAFAVVLLLTLVAVVVLLFLGKNRQASCTYLGYLIGTLLLHTYSFVGSKGLTQIYTDLTTRQIVEIQTLAFYVVNIVLFLIYFGVTIFFHLRKPKQELSETNHSTDI</sequence>
<evidence type="ECO:0000313" key="2">
    <source>
        <dbReference type="EMBL" id="BBA93572.1"/>
    </source>
</evidence>
<keyword evidence="1" id="KW-0812">Transmembrane</keyword>
<evidence type="ECO:0000313" key="3">
    <source>
        <dbReference type="Proteomes" id="UP000269331"/>
    </source>
</evidence>
<gene>
    <name evidence="2" type="ORF">SR187_9860</name>
</gene>
<dbReference type="GeneID" id="52230454"/>
<organism evidence="2 3">
    <name type="scientific">Streptococcus ruminantium</name>
    <dbReference type="NCBI Taxonomy" id="1917441"/>
    <lineage>
        <taxon>Bacteria</taxon>
        <taxon>Bacillati</taxon>
        <taxon>Bacillota</taxon>
        <taxon>Bacilli</taxon>
        <taxon>Lactobacillales</taxon>
        <taxon>Streptococcaceae</taxon>
        <taxon>Streptococcus</taxon>
    </lineage>
</organism>
<reference evidence="2 3" key="1">
    <citation type="journal article" date="2018" name="Genome Biol. Evol.">
        <title>Complete Genome Sequence of Streptococcus ruminantium sp. nov. GUT-187T (=DSM 104980T =JCM 31869T), the Type Strain of S. ruminantium, and Comparison with Genome Sequences of Streptococcus suis Strains.</title>
        <authorList>
            <person name="Tohya M."/>
            <person name="Sekizaki T."/>
            <person name="Miyoshi-Akiyama T."/>
        </authorList>
    </citation>
    <scope>NUCLEOTIDE SEQUENCE [LARGE SCALE GENOMIC DNA]</scope>
    <source>
        <strain evidence="2 3">GUT187T</strain>
    </source>
</reference>
<protein>
    <submittedName>
        <fullName evidence="2">Membrane protein</fullName>
    </submittedName>
</protein>
<dbReference type="Proteomes" id="UP000269331">
    <property type="component" value="Chromosome"/>
</dbReference>
<dbReference type="OrthoDB" id="2218687at2"/>
<feature type="transmembrane region" description="Helical" evidence="1">
    <location>
        <begin position="7"/>
        <end position="27"/>
    </location>
</feature>
<feature type="transmembrane region" description="Helical" evidence="1">
    <location>
        <begin position="67"/>
        <end position="86"/>
    </location>
</feature>
<dbReference type="KEGG" id="srq:SR187_9860"/>
<dbReference type="EMBL" id="AP018400">
    <property type="protein sequence ID" value="BBA93572.1"/>
    <property type="molecule type" value="Genomic_DNA"/>
</dbReference>
<name>A0A2Z5TZ56_9STRE</name>
<feature type="transmembrane region" description="Helical" evidence="1">
    <location>
        <begin position="93"/>
        <end position="111"/>
    </location>
</feature>
<keyword evidence="1" id="KW-0472">Membrane</keyword>